<evidence type="ECO:0000259" key="6">
    <source>
        <dbReference type="Pfam" id="PF04563"/>
    </source>
</evidence>
<evidence type="ECO:0000256" key="1">
    <source>
        <dbReference type="ARBA" id="ARBA00012418"/>
    </source>
</evidence>
<keyword evidence="4" id="KW-0548">Nucleotidyltransferase</keyword>
<dbReference type="InterPro" id="IPR007644">
    <property type="entry name" value="RNA_pol_bsu_protrusion"/>
</dbReference>
<keyword evidence="5" id="KW-0804">Transcription</keyword>
<evidence type="ECO:0000256" key="5">
    <source>
        <dbReference type="ARBA" id="ARBA00023163"/>
    </source>
</evidence>
<dbReference type="InterPro" id="IPR037034">
    <property type="entry name" value="RNA_pol_Rpb2_2_sf"/>
</dbReference>
<dbReference type="GO" id="GO:0006351">
    <property type="term" value="P:DNA-templated transcription"/>
    <property type="evidence" value="ECO:0007669"/>
    <property type="project" value="InterPro"/>
</dbReference>
<dbReference type="Gene3D" id="3.90.1110.10">
    <property type="entry name" value="RNA polymerase Rpb2, domain 2"/>
    <property type="match status" value="1"/>
</dbReference>
<evidence type="ECO:0000313" key="7">
    <source>
        <dbReference type="EMBL" id="GAH58303.1"/>
    </source>
</evidence>
<accession>X1IL60</accession>
<organism evidence="7">
    <name type="scientific">marine sediment metagenome</name>
    <dbReference type="NCBI Taxonomy" id="412755"/>
    <lineage>
        <taxon>unclassified sequences</taxon>
        <taxon>metagenomes</taxon>
        <taxon>ecological metagenomes</taxon>
    </lineage>
</organism>
<evidence type="ECO:0000256" key="3">
    <source>
        <dbReference type="ARBA" id="ARBA00022679"/>
    </source>
</evidence>
<dbReference type="GO" id="GO:0003899">
    <property type="term" value="F:DNA-directed RNA polymerase activity"/>
    <property type="evidence" value="ECO:0007669"/>
    <property type="project" value="UniProtKB-EC"/>
</dbReference>
<dbReference type="GO" id="GO:0003677">
    <property type="term" value="F:DNA binding"/>
    <property type="evidence" value="ECO:0007669"/>
    <property type="project" value="InterPro"/>
</dbReference>
<keyword evidence="2" id="KW-0240">DNA-directed RNA polymerase</keyword>
<dbReference type="EMBL" id="BARU01018591">
    <property type="protein sequence ID" value="GAH58303.1"/>
    <property type="molecule type" value="Genomic_DNA"/>
</dbReference>
<feature type="domain" description="RNA polymerase beta subunit protrusion" evidence="6">
    <location>
        <begin position="24"/>
        <end position="138"/>
    </location>
</feature>
<evidence type="ECO:0000256" key="4">
    <source>
        <dbReference type="ARBA" id="ARBA00022695"/>
    </source>
</evidence>
<name>X1IL60_9ZZZZ</name>
<dbReference type="GO" id="GO:0000428">
    <property type="term" value="C:DNA-directed RNA polymerase complex"/>
    <property type="evidence" value="ECO:0007669"/>
    <property type="project" value="UniProtKB-KW"/>
</dbReference>
<dbReference type="AlphaFoldDB" id="X1IL60"/>
<dbReference type="EC" id="2.7.7.6" evidence="1"/>
<reference evidence="7" key="1">
    <citation type="journal article" date="2014" name="Front. Microbiol.">
        <title>High frequency of phylogenetically diverse reductive dehalogenase-homologous genes in deep subseafloor sedimentary metagenomes.</title>
        <authorList>
            <person name="Kawai M."/>
            <person name="Futagami T."/>
            <person name="Toyoda A."/>
            <person name="Takaki Y."/>
            <person name="Nishi S."/>
            <person name="Hori S."/>
            <person name="Arai W."/>
            <person name="Tsubouchi T."/>
            <person name="Morono Y."/>
            <person name="Uchiyama I."/>
            <person name="Ito T."/>
            <person name="Fujiyama A."/>
            <person name="Inagaki F."/>
            <person name="Takami H."/>
        </authorList>
    </citation>
    <scope>NUCLEOTIDE SEQUENCE</scope>
    <source>
        <strain evidence="7">Expedition CK06-06</strain>
    </source>
</reference>
<keyword evidence="3" id="KW-0808">Transferase</keyword>
<gene>
    <name evidence="7" type="ORF">S03H2_30724</name>
</gene>
<comment type="caution">
    <text evidence="7">The sequence shown here is derived from an EMBL/GenBank/DDBJ whole genome shotgun (WGS) entry which is preliminary data.</text>
</comment>
<dbReference type="Pfam" id="PF04563">
    <property type="entry name" value="RNA_pol_Rpb2_1"/>
    <property type="match status" value="1"/>
</dbReference>
<evidence type="ECO:0000256" key="2">
    <source>
        <dbReference type="ARBA" id="ARBA00022478"/>
    </source>
</evidence>
<dbReference type="SUPFAM" id="SSF64484">
    <property type="entry name" value="beta and beta-prime subunits of DNA dependent RNA-polymerase"/>
    <property type="match status" value="1"/>
</dbReference>
<proteinExistence type="predicted"/>
<protein>
    <recommendedName>
        <fullName evidence="1">DNA-directed RNA polymerase</fullName>
        <ecNumber evidence="1">2.7.7.6</ecNumber>
    </recommendedName>
</protein>
<sequence>MNSLKVKNFGKAKVFLPLPYLLGLQKESWSSFWERDLAELFQEISPIRDYTGKELELWFLDYKLDEPKYKTDLEAKQNNDSYEAALRVKTKLVNLKTKEIKEQEVFLTDFPLMTERGTFIVNGVERVVISQLIRSPGAFFTAQTIGGKNYFGAKIIPNRGAWLEFETDASGFIGVKIDRRRKIAASTLLRAFGVDKDLAIKELFSRRGY</sequence>
<dbReference type="Gene3D" id="3.90.1100.10">
    <property type="match status" value="1"/>
</dbReference>